<accession>A0AAW2G8A4</accession>
<dbReference type="EMBL" id="JADYXP020000005">
    <property type="protein sequence ID" value="KAL0123830.1"/>
    <property type="molecule type" value="Genomic_DNA"/>
</dbReference>
<dbReference type="Proteomes" id="UP001430953">
    <property type="component" value="Unassembled WGS sequence"/>
</dbReference>
<proteinExistence type="inferred from homology"/>
<dbReference type="SFLD" id="SFLDS00003">
    <property type="entry name" value="Haloacid_Dehalogenase"/>
    <property type="match status" value="1"/>
</dbReference>
<reference evidence="9 10" key="1">
    <citation type="submission" date="2023-03" db="EMBL/GenBank/DDBJ databases">
        <title>High recombination rates correlate with genetic variation in Cardiocondyla obscurior ants.</title>
        <authorList>
            <person name="Errbii M."/>
        </authorList>
    </citation>
    <scope>NUCLEOTIDE SEQUENCE [LARGE SCALE GENOMIC DNA]</scope>
    <source>
        <strain evidence="9">Alpha-2009</strain>
        <tissue evidence="9">Whole body</tissue>
    </source>
</reference>
<keyword evidence="5" id="KW-0460">Magnesium</keyword>
<dbReference type="PANTHER" id="PTHR18901:SF38">
    <property type="entry name" value="PSEUDOURIDINE-5'-PHOSPHATASE"/>
    <property type="match status" value="1"/>
</dbReference>
<dbReference type="InterPro" id="IPR023198">
    <property type="entry name" value="PGP-like_dom2"/>
</dbReference>
<evidence type="ECO:0000256" key="6">
    <source>
        <dbReference type="ARBA" id="ARBA00052504"/>
    </source>
</evidence>
<dbReference type="Pfam" id="PF00702">
    <property type="entry name" value="Hydrolase"/>
    <property type="match status" value="1"/>
</dbReference>
<organism evidence="9 10">
    <name type="scientific">Cardiocondyla obscurior</name>
    <dbReference type="NCBI Taxonomy" id="286306"/>
    <lineage>
        <taxon>Eukaryota</taxon>
        <taxon>Metazoa</taxon>
        <taxon>Ecdysozoa</taxon>
        <taxon>Arthropoda</taxon>
        <taxon>Hexapoda</taxon>
        <taxon>Insecta</taxon>
        <taxon>Pterygota</taxon>
        <taxon>Neoptera</taxon>
        <taxon>Endopterygota</taxon>
        <taxon>Hymenoptera</taxon>
        <taxon>Apocrita</taxon>
        <taxon>Aculeata</taxon>
        <taxon>Formicoidea</taxon>
        <taxon>Formicidae</taxon>
        <taxon>Myrmicinae</taxon>
        <taxon>Cardiocondyla</taxon>
    </lineage>
</organism>
<name>A0AAW2G8A4_9HYME</name>
<evidence type="ECO:0000313" key="10">
    <source>
        <dbReference type="Proteomes" id="UP001430953"/>
    </source>
</evidence>
<evidence type="ECO:0000256" key="8">
    <source>
        <dbReference type="ARBA" id="ARBA00083904"/>
    </source>
</evidence>
<dbReference type="InterPro" id="IPR036412">
    <property type="entry name" value="HAD-like_sf"/>
</dbReference>
<dbReference type="PANTHER" id="PTHR18901">
    <property type="entry name" value="2-DEOXYGLUCOSE-6-PHOSPHATE PHOSPHATASE 2"/>
    <property type="match status" value="1"/>
</dbReference>
<evidence type="ECO:0000256" key="5">
    <source>
        <dbReference type="ARBA" id="ARBA00022842"/>
    </source>
</evidence>
<comment type="similarity">
    <text evidence="2">Belongs to the HAD-like hydrolase superfamily. CbbY/CbbZ/Gph/YieH family.</text>
</comment>
<dbReference type="Gene3D" id="1.10.150.240">
    <property type="entry name" value="Putative phosphatase, domain 2"/>
    <property type="match status" value="1"/>
</dbReference>
<dbReference type="SFLD" id="SFLDG01135">
    <property type="entry name" value="C1.5.6:_HAD__Beta-PGM__Phospha"/>
    <property type="match status" value="1"/>
</dbReference>
<comment type="caution">
    <text evidence="9">The sequence shown here is derived from an EMBL/GenBank/DDBJ whole genome shotgun (WGS) entry which is preliminary data.</text>
</comment>
<evidence type="ECO:0000256" key="2">
    <source>
        <dbReference type="ARBA" id="ARBA00006171"/>
    </source>
</evidence>
<keyword evidence="4" id="KW-0378">Hydrolase</keyword>
<dbReference type="NCBIfam" id="TIGR01509">
    <property type="entry name" value="HAD-SF-IA-v3"/>
    <property type="match status" value="1"/>
</dbReference>
<comment type="cofactor">
    <cofactor evidence="1">
        <name>Mg(2+)</name>
        <dbReference type="ChEBI" id="CHEBI:18420"/>
    </cofactor>
</comment>
<dbReference type="InterPro" id="IPR006439">
    <property type="entry name" value="HAD-SF_hydro_IA"/>
</dbReference>
<dbReference type="FunFam" id="1.10.150.240:FF:000001">
    <property type="entry name" value="Haloacid dehalogenase-like hydrolase domain"/>
    <property type="match status" value="1"/>
</dbReference>
<evidence type="ECO:0000313" key="9">
    <source>
        <dbReference type="EMBL" id="KAL0123830.1"/>
    </source>
</evidence>
<dbReference type="SUPFAM" id="SSF56784">
    <property type="entry name" value="HAD-like"/>
    <property type="match status" value="1"/>
</dbReference>
<dbReference type="GO" id="GO:1990738">
    <property type="term" value="F:pseudouridine 5'-phosphatase activity"/>
    <property type="evidence" value="ECO:0007669"/>
    <property type="project" value="UniProtKB-EC"/>
</dbReference>
<protein>
    <recommendedName>
        <fullName evidence="7">pseudouridine 5'-phosphatase</fullName>
        <ecNumber evidence="7">3.1.3.96</ecNumber>
    </recommendedName>
    <alternativeName>
        <fullName evidence="8">Pseudouridine-5'-monophosphatase</fullName>
    </alternativeName>
</protein>
<gene>
    <name evidence="9" type="ORF">PUN28_005988</name>
</gene>
<dbReference type="GO" id="GO:0046872">
    <property type="term" value="F:metal ion binding"/>
    <property type="evidence" value="ECO:0007669"/>
    <property type="project" value="UniProtKB-KW"/>
</dbReference>
<sequence>MSVKTYNKVTHCIFDMDGLLLDTEQLYSEAFNRIANRYGKEVTWELKAQTMGFKTVDVIAFMIKTLELPITVDEFQKEVVGNYRELFPRANPMPGVVRLLTHLKKNNIPIALATGSDKLNYDLKTTRWHDLFEIFNHKVLGGSDSEVKRCKPNPDIFFIAARRFSDNPDPSKCLVFEDAPNGVQAAIKAGMQVVMVPDPNLPKEYTKEATLVLNNLEEFQPEMFGLPMYEKNNESSI</sequence>
<dbReference type="EC" id="3.1.3.96" evidence="7"/>
<dbReference type="AlphaFoldDB" id="A0AAW2G8A4"/>
<evidence type="ECO:0000256" key="1">
    <source>
        <dbReference type="ARBA" id="ARBA00001946"/>
    </source>
</evidence>
<keyword evidence="10" id="KW-1185">Reference proteome</keyword>
<comment type="catalytic activity">
    <reaction evidence="6">
        <text>psi-UMP + H2O = pseudouridine + phosphate</text>
        <dbReference type="Rhea" id="RHEA:10944"/>
        <dbReference type="ChEBI" id="CHEBI:15377"/>
        <dbReference type="ChEBI" id="CHEBI:17802"/>
        <dbReference type="ChEBI" id="CHEBI:43474"/>
        <dbReference type="ChEBI" id="CHEBI:58380"/>
        <dbReference type="EC" id="3.1.3.96"/>
    </reaction>
</comment>
<keyword evidence="3" id="KW-0479">Metal-binding</keyword>
<evidence type="ECO:0000256" key="4">
    <source>
        <dbReference type="ARBA" id="ARBA00022801"/>
    </source>
</evidence>
<dbReference type="Gene3D" id="3.40.50.1000">
    <property type="entry name" value="HAD superfamily/HAD-like"/>
    <property type="match status" value="1"/>
</dbReference>
<dbReference type="InterPro" id="IPR023214">
    <property type="entry name" value="HAD_sf"/>
</dbReference>
<dbReference type="SFLD" id="SFLDG01129">
    <property type="entry name" value="C1.5:_HAD__Beta-PGM__Phosphata"/>
    <property type="match status" value="1"/>
</dbReference>
<evidence type="ECO:0000256" key="3">
    <source>
        <dbReference type="ARBA" id="ARBA00022723"/>
    </source>
</evidence>
<evidence type="ECO:0000256" key="7">
    <source>
        <dbReference type="ARBA" id="ARBA00066578"/>
    </source>
</evidence>
<dbReference type="FunFam" id="3.40.50.1000:FF:000055">
    <property type="entry name" value="Haloacid dehalogenase-like hydrolase family protein"/>
    <property type="match status" value="1"/>
</dbReference>